<evidence type="ECO:0000256" key="8">
    <source>
        <dbReference type="ARBA" id="ARBA00047761"/>
    </source>
</evidence>
<evidence type="ECO:0000259" key="11">
    <source>
        <dbReference type="PROSITE" id="PS50054"/>
    </source>
</evidence>
<dbReference type="STRING" id="1590841.A0A2R6Q3K2"/>
<feature type="domain" description="Tyrosine-protein phosphatase" evidence="11">
    <location>
        <begin position="30"/>
        <end position="170"/>
    </location>
</feature>
<sequence length="170" mass="19302">MDQIDDLFREQVEAFQRAMKVARAIKDDNVPCQIEKGLYLGSLEAANNESALKSSNVTHILSMTNTLRLTHQNDFVYKTIDILDRLEVNIAQYFEECFNFIEEAKRAGGGVLVHCVVGKSRSVTIVIAYLMRKHRMSVSEALKLVRSKRSIASPNCGFMLQLQNFETSLR</sequence>
<dbReference type="GO" id="GO:0005634">
    <property type="term" value="C:nucleus"/>
    <property type="evidence" value="ECO:0007669"/>
    <property type="project" value="UniProtKB-SubCell"/>
</dbReference>
<evidence type="ECO:0000256" key="7">
    <source>
        <dbReference type="ARBA" id="ARBA00023242"/>
    </source>
</evidence>
<dbReference type="AlphaFoldDB" id="A0A2R6Q3K2"/>
<evidence type="ECO:0000259" key="12">
    <source>
        <dbReference type="PROSITE" id="PS50056"/>
    </source>
</evidence>
<dbReference type="PROSITE" id="PS50056">
    <property type="entry name" value="TYR_PHOSPHATASE_2"/>
    <property type="match status" value="1"/>
</dbReference>
<dbReference type="EMBL" id="NKQK01000020">
    <property type="protein sequence ID" value="PSS01458.1"/>
    <property type="molecule type" value="Genomic_DNA"/>
</dbReference>
<dbReference type="GO" id="GO:0017017">
    <property type="term" value="F:MAP kinase tyrosine/serine/threonine phosphatase activity"/>
    <property type="evidence" value="ECO:0007669"/>
    <property type="project" value="TreeGrafter"/>
</dbReference>
<dbReference type="InParanoid" id="A0A2R6Q3K2"/>
<organism evidence="13 14">
    <name type="scientific">Actinidia chinensis var. chinensis</name>
    <name type="common">Chinese soft-hair kiwi</name>
    <dbReference type="NCBI Taxonomy" id="1590841"/>
    <lineage>
        <taxon>Eukaryota</taxon>
        <taxon>Viridiplantae</taxon>
        <taxon>Streptophyta</taxon>
        <taxon>Embryophyta</taxon>
        <taxon>Tracheophyta</taxon>
        <taxon>Spermatophyta</taxon>
        <taxon>Magnoliopsida</taxon>
        <taxon>eudicotyledons</taxon>
        <taxon>Gunneridae</taxon>
        <taxon>Pentapetalae</taxon>
        <taxon>asterids</taxon>
        <taxon>Ericales</taxon>
        <taxon>Actinidiaceae</taxon>
        <taxon>Actinidia</taxon>
    </lineage>
</organism>
<evidence type="ECO:0000256" key="6">
    <source>
        <dbReference type="ARBA" id="ARBA00022912"/>
    </source>
</evidence>
<evidence type="ECO:0000256" key="3">
    <source>
        <dbReference type="ARBA" id="ARBA00008601"/>
    </source>
</evidence>
<reference evidence="13 14" key="1">
    <citation type="submission" date="2017-07" db="EMBL/GenBank/DDBJ databases">
        <title>An improved, manually edited Actinidia chinensis var. chinensis (kiwifruit) genome highlights the challenges associated with draft genomes and gene prediction in plants.</title>
        <authorList>
            <person name="Pilkington S."/>
            <person name="Crowhurst R."/>
            <person name="Hilario E."/>
            <person name="Nardozza S."/>
            <person name="Fraser L."/>
            <person name="Peng Y."/>
            <person name="Gunaseelan K."/>
            <person name="Simpson R."/>
            <person name="Tahir J."/>
            <person name="Deroles S."/>
            <person name="Templeton K."/>
            <person name="Luo Z."/>
            <person name="Davy M."/>
            <person name="Cheng C."/>
            <person name="Mcneilage M."/>
            <person name="Scaglione D."/>
            <person name="Liu Y."/>
            <person name="Zhang Q."/>
            <person name="Datson P."/>
            <person name="De Silva N."/>
            <person name="Gardiner S."/>
            <person name="Bassett H."/>
            <person name="Chagne D."/>
            <person name="Mccallum J."/>
            <person name="Dzierzon H."/>
            <person name="Deng C."/>
            <person name="Wang Y.-Y."/>
            <person name="Barron N."/>
            <person name="Manako K."/>
            <person name="Bowen J."/>
            <person name="Foster T."/>
            <person name="Erridge Z."/>
            <person name="Tiffin H."/>
            <person name="Waite C."/>
            <person name="Davies K."/>
            <person name="Grierson E."/>
            <person name="Laing W."/>
            <person name="Kirk R."/>
            <person name="Chen X."/>
            <person name="Wood M."/>
            <person name="Montefiori M."/>
            <person name="Brummell D."/>
            <person name="Schwinn K."/>
            <person name="Catanach A."/>
            <person name="Fullerton C."/>
            <person name="Li D."/>
            <person name="Meiyalaghan S."/>
            <person name="Nieuwenhuizen N."/>
            <person name="Read N."/>
            <person name="Prakash R."/>
            <person name="Hunter D."/>
            <person name="Zhang H."/>
            <person name="Mckenzie M."/>
            <person name="Knabel M."/>
            <person name="Harris A."/>
            <person name="Allan A."/>
            <person name="Chen A."/>
            <person name="Janssen B."/>
            <person name="Plunkett B."/>
            <person name="Dwamena C."/>
            <person name="Voogd C."/>
            <person name="Leif D."/>
            <person name="Lafferty D."/>
            <person name="Souleyre E."/>
            <person name="Varkonyi-Gasic E."/>
            <person name="Gambi F."/>
            <person name="Hanley J."/>
            <person name="Yao J.-L."/>
            <person name="Cheung J."/>
            <person name="David K."/>
            <person name="Warren B."/>
            <person name="Marsh K."/>
            <person name="Snowden K."/>
            <person name="Lin-Wang K."/>
            <person name="Brian L."/>
            <person name="Martinez-Sanchez M."/>
            <person name="Wang M."/>
            <person name="Ileperuma N."/>
            <person name="Macnee N."/>
            <person name="Campin R."/>
            <person name="Mcatee P."/>
            <person name="Drummond R."/>
            <person name="Espley R."/>
            <person name="Ireland H."/>
            <person name="Wu R."/>
            <person name="Atkinson R."/>
            <person name="Karunairetnam S."/>
            <person name="Bulley S."/>
            <person name="Chunkath S."/>
            <person name="Hanley Z."/>
            <person name="Storey R."/>
            <person name="Thrimawithana A."/>
            <person name="Thomson S."/>
            <person name="David C."/>
            <person name="Testolin R."/>
        </authorList>
    </citation>
    <scope>NUCLEOTIDE SEQUENCE [LARGE SCALE GENOMIC DNA]</scope>
    <source>
        <strain evidence="14">cv. Red5</strain>
        <tissue evidence="13">Young leaf</tissue>
    </source>
</reference>
<dbReference type="GO" id="GO:0005737">
    <property type="term" value="C:cytoplasm"/>
    <property type="evidence" value="ECO:0007669"/>
    <property type="project" value="UniProtKB-SubCell"/>
</dbReference>
<dbReference type="GO" id="GO:0043409">
    <property type="term" value="P:negative regulation of MAPK cascade"/>
    <property type="evidence" value="ECO:0007669"/>
    <property type="project" value="TreeGrafter"/>
</dbReference>
<dbReference type="PANTHER" id="PTHR10159:SF511">
    <property type="entry name" value="DUAL SPECIFICITY PROTEIN PHOSPHATASE 1"/>
    <property type="match status" value="1"/>
</dbReference>
<feature type="domain" description="Tyrosine specific protein phosphatases" evidence="12">
    <location>
        <begin position="92"/>
        <end position="149"/>
    </location>
</feature>
<evidence type="ECO:0000256" key="9">
    <source>
        <dbReference type="ARBA" id="ARBA00048336"/>
    </source>
</evidence>
<gene>
    <name evidence="13" type="ORF">CEY00_Acc22815</name>
</gene>
<dbReference type="OMA" id="MSIHFQA"/>
<dbReference type="Proteomes" id="UP000241394">
    <property type="component" value="Chromosome LG20"/>
</dbReference>
<dbReference type="Pfam" id="PF00782">
    <property type="entry name" value="DSPc"/>
    <property type="match status" value="1"/>
</dbReference>
<evidence type="ECO:0000313" key="14">
    <source>
        <dbReference type="Proteomes" id="UP000241394"/>
    </source>
</evidence>
<evidence type="ECO:0000313" key="13">
    <source>
        <dbReference type="EMBL" id="PSS01458.1"/>
    </source>
</evidence>
<comment type="similarity">
    <text evidence="3">Belongs to the protein-tyrosine phosphatase family. Non-receptor class dual specificity subfamily.</text>
</comment>
<dbReference type="Gramene" id="PSS01458">
    <property type="protein sequence ID" value="PSS01458"/>
    <property type="gene ID" value="CEY00_Acc22815"/>
</dbReference>
<dbReference type="Gene3D" id="3.90.190.10">
    <property type="entry name" value="Protein tyrosine phosphatase superfamily"/>
    <property type="match status" value="1"/>
</dbReference>
<comment type="catalytic activity">
    <reaction evidence="8">
        <text>O-phospho-L-seryl-[protein] + H2O = L-seryl-[protein] + phosphate</text>
        <dbReference type="Rhea" id="RHEA:20629"/>
        <dbReference type="Rhea" id="RHEA-COMP:9863"/>
        <dbReference type="Rhea" id="RHEA-COMP:11604"/>
        <dbReference type="ChEBI" id="CHEBI:15377"/>
        <dbReference type="ChEBI" id="CHEBI:29999"/>
        <dbReference type="ChEBI" id="CHEBI:43474"/>
        <dbReference type="ChEBI" id="CHEBI:83421"/>
        <dbReference type="EC" id="3.1.3.16"/>
    </reaction>
</comment>
<evidence type="ECO:0000256" key="5">
    <source>
        <dbReference type="ARBA" id="ARBA00022801"/>
    </source>
</evidence>
<comment type="catalytic activity">
    <reaction evidence="10">
        <text>O-phospho-L-tyrosyl-[protein] + H2O = L-tyrosyl-[protein] + phosphate</text>
        <dbReference type="Rhea" id="RHEA:10684"/>
        <dbReference type="Rhea" id="RHEA-COMP:10136"/>
        <dbReference type="Rhea" id="RHEA-COMP:20101"/>
        <dbReference type="ChEBI" id="CHEBI:15377"/>
        <dbReference type="ChEBI" id="CHEBI:43474"/>
        <dbReference type="ChEBI" id="CHEBI:46858"/>
        <dbReference type="ChEBI" id="CHEBI:61978"/>
        <dbReference type="EC" id="3.1.3.48"/>
    </reaction>
</comment>
<evidence type="ECO:0000256" key="2">
    <source>
        <dbReference type="ARBA" id="ARBA00004496"/>
    </source>
</evidence>
<feature type="non-terminal residue" evidence="13">
    <location>
        <position position="170"/>
    </location>
</feature>
<protein>
    <submittedName>
        <fullName evidence="13">Dual specificity protein like</fullName>
    </submittedName>
</protein>
<comment type="subcellular location">
    <subcellularLocation>
        <location evidence="2">Cytoplasm</location>
    </subcellularLocation>
    <subcellularLocation>
        <location evidence="1">Nucleus</location>
    </subcellularLocation>
</comment>
<comment type="catalytic activity">
    <reaction evidence="9">
        <text>O-phospho-L-threonyl-[protein] + H2O = L-threonyl-[protein] + phosphate</text>
        <dbReference type="Rhea" id="RHEA:47004"/>
        <dbReference type="Rhea" id="RHEA-COMP:11060"/>
        <dbReference type="Rhea" id="RHEA-COMP:11605"/>
        <dbReference type="ChEBI" id="CHEBI:15377"/>
        <dbReference type="ChEBI" id="CHEBI:30013"/>
        <dbReference type="ChEBI" id="CHEBI:43474"/>
        <dbReference type="ChEBI" id="CHEBI:61977"/>
        <dbReference type="EC" id="3.1.3.16"/>
    </reaction>
</comment>
<dbReference type="FunFam" id="3.90.190.10:FF:000056">
    <property type="entry name" value="Dual specificity phosphatase 12"/>
    <property type="match status" value="1"/>
</dbReference>
<keyword evidence="7" id="KW-0539">Nucleus</keyword>
<name>A0A2R6Q3K2_ACTCC</name>
<evidence type="ECO:0000256" key="10">
    <source>
        <dbReference type="ARBA" id="ARBA00051722"/>
    </source>
</evidence>
<dbReference type="SUPFAM" id="SSF52799">
    <property type="entry name" value="(Phosphotyrosine protein) phosphatases II"/>
    <property type="match status" value="1"/>
</dbReference>
<accession>A0A2R6Q3K2</accession>
<dbReference type="InterPro" id="IPR029021">
    <property type="entry name" value="Prot-tyrosine_phosphatase-like"/>
</dbReference>
<dbReference type="SMART" id="SM00195">
    <property type="entry name" value="DSPc"/>
    <property type="match status" value="1"/>
</dbReference>
<keyword evidence="6" id="KW-0904">Protein phosphatase</keyword>
<keyword evidence="5" id="KW-0378">Hydrolase</keyword>
<keyword evidence="14" id="KW-1185">Reference proteome</keyword>
<proteinExistence type="inferred from homology"/>
<dbReference type="InterPro" id="IPR000340">
    <property type="entry name" value="Dual-sp_phosphatase_cat-dom"/>
</dbReference>
<evidence type="ECO:0000256" key="4">
    <source>
        <dbReference type="ARBA" id="ARBA00022490"/>
    </source>
</evidence>
<dbReference type="InterPro" id="IPR020422">
    <property type="entry name" value="TYR_PHOSPHATASE_DUAL_dom"/>
</dbReference>
<dbReference type="PROSITE" id="PS50054">
    <property type="entry name" value="TYR_PHOSPHATASE_DUAL"/>
    <property type="match status" value="1"/>
</dbReference>
<dbReference type="GO" id="GO:0004722">
    <property type="term" value="F:protein serine/threonine phosphatase activity"/>
    <property type="evidence" value="ECO:0007669"/>
    <property type="project" value="UniProtKB-EC"/>
</dbReference>
<evidence type="ECO:0000256" key="1">
    <source>
        <dbReference type="ARBA" id="ARBA00004123"/>
    </source>
</evidence>
<reference evidence="14" key="2">
    <citation type="journal article" date="2018" name="BMC Genomics">
        <title>A manually annotated Actinidia chinensis var. chinensis (kiwifruit) genome highlights the challenges associated with draft genomes and gene prediction in plants.</title>
        <authorList>
            <person name="Pilkington S.M."/>
            <person name="Crowhurst R."/>
            <person name="Hilario E."/>
            <person name="Nardozza S."/>
            <person name="Fraser L."/>
            <person name="Peng Y."/>
            <person name="Gunaseelan K."/>
            <person name="Simpson R."/>
            <person name="Tahir J."/>
            <person name="Deroles S.C."/>
            <person name="Templeton K."/>
            <person name="Luo Z."/>
            <person name="Davy M."/>
            <person name="Cheng C."/>
            <person name="McNeilage M."/>
            <person name="Scaglione D."/>
            <person name="Liu Y."/>
            <person name="Zhang Q."/>
            <person name="Datson P."/>
            <person name="De Silva N."/>
            <person name="Gardiner S.E."/>
            <person name="Bassett H."/>
            <person name="Chagne D."/>
            <person name="McCallum J."/>
            <person name="Dzierzon H."/>
            <person name="Deng C."/>
            <person name="Wang Y.Y."/>
            <person name="Barron L."/>
            <person name="Manako K."/>
            <person name="Bowen J."/>
            <person name="Foster T.M."/>
            <person name="Erridge Z.A."/>
            <person name="Tiffin H."/>
            <person name="Waite C.N."/>
            <person name="Davies K.M."/>
            <person name="Grierson E.P."/>
            <person name="Laing W.A."/>
            <person name="Kirk R."/>
            <person name="Chen X."/>
            <person name="Wood M."/>
            <person name="Montefiori M."/>
            <person name="Brummell D.A."/>
            <person name="Schwinn K.E."/>
            <person name="Catanach A."/>
            <person name="Fullerton C."/>
            <person name="Li D."/>
            <person name="Meiyalaghan S."/>
            <person name="Nieuwenhuizen N."/>
            <person name="Read N."/>
            <person name="Prakash R."/>
            <person name="Hunter D."/>
            <person name="Zhang H."/>
            <person name="McKenzie M."/>
            <person name="Knabel M."/>
            <person name="Harris A."/>
            <person name="Allan A.C."/>
            <person name="Gleave A."/>
            <person name="Chen A."/>
            <person name="Janssen B.J."/>
            <person name="Plunkett B."/>
            <person name="Ampomah-Dwamena C."/>
            <person name="Voogd C."/>
            <person name="Leif D."/>
            <person name="Lafferty D."/>
            <person name="Souleyre E.J.F."/>
            <person name="Varkonyi-Gasic E."/>
            <person name="Gambi F."/>
            <person name="Hanley J."/>
            <person name="Yao J.L."/>
            <person name="Cheung J."/>
            <person name="David K.M."/>
            <person name="Warren B."/>
            <person name="Marsh K."/>
            <person name="Snowden K.C."/>
            <person name="Lin-Wang K."/>
            <person name="Brian L."/>
            <person name="Martinez-Sanchez M."/>
            <person name="Wang M."/>
            <person name="Ileperuma N."/>
            <person name="Macnee N."/>
            <person name="Campin R."/>
            <person name="McAtee P."/>
            <person name="Drummond R.S.M."/>
            <person name="Espley R.V."/>
            <person name="Ireland H.S."/>
            <person name="Wu R."/>
            <person name="Atkinson R.G."/>
            <person name="Karunairetnam S."/>
            <person name="Bulley S."/>
            <person name="Chunkath S."/>
            <person name="Hanley Z."/>
            <person name="Storey R."/>
            <person name="Thrimawithana A.H."/>
            <person name="Thomson S."/>
            <person name="David C."/>
            <person name="Testolin R."/>
            <person name="Huang H."/>
            <person name="Hellens R.P."/>
            <person name="Schaffer R.J."/>
        </authorList>
    </citation>
    <scope>NUCLEOTIDE SEQUENCE [LARGE SCALE GENOMIC DNA]</scope>
    <source>
        <strain evidence="14">cv. Red5</strain>
    </source>
</reference>
<dbReference type="OrthoDB" id="10252009at2759"/>
<dbReference type="GO" id="GO:0008330">
    <property type="term" value="F:protein tyrosine/threonine phosphatase activity"/>
    <property type="evidence" value="ECO:0007669"/>
    <property type="project" value="TreeGrafter"/>
</dbReference>
<dbReference type="PANTHER" id="PTHR10159">
    <property type="entry name" value="DUAL SPECIFICITY PROTEIN PHOSPHATASE"/>
    <property type="match status" value="1"/>
</dbReference>
<dbReference type="GO" id="GO:0033550">
    <property type="term" value="F:MAP kinase tyrosine phosphatase activity"/>
    <property type="evidence" value="ECO:0007669"/>
    <property type="project" value="TreeGrafter"/>
</dbReference>
<dbReference type="FunCoup" id="A0A2R6Q3K2">
    <property type="interactions" value="2501"/>
</dbReference>
<dbReference type="InterPro" id="IPR000387">
    <property type="entry name" value="Tyr_Pase_dom"/>
</dbReference>
<dbReference type="CDD" id="cd14498">
    <property type="entry name" value="DSP"/>
    <property type="match status" value="1"/>
</dbReference>
<comment type="caution">
    <text evidence="13">The sequence shown here is derived from an EMBL/GenBank/DDBJ whole genome shotgun (WGS) entry which is preliminary data.</text>
</comment>
<keyword evidence="4" id="KW-0963">Cytoplasm</keyword>